<dbReference type="EMBL" id="QFOH01000017">
    <property type="protein sequence ID" value="PZP22701.1"/>
    <property type="molecule type" value="Genomic_DNA"/>
</dbReference>
<sequence>MFKRLLQRLLPATEPSSYDELFVPPGHFYSPVVDREEAQRHLDRLSTQPDPLQIPGIDPNLAAMRALWAQLLPYLTSNPFSAQPGAHCRYGFDNPAYAWADGSVLHAMLRHYRPRRYLEVGCGWSSACAIDTIEQALDGHCEVTLIDPHFDLAARLIGQPRTPPTVHRSRVQDVPLETFDALQANDILFIDSTHVLRTGNDLCFELFEVLPRLASGVIVHFHDIFWPFEYGREWVIDERRSWNELYALRAYLMNNGDWNILFFNDYFRRHEHALIQAQYPTFLRNTGGSLWLQRT</sequence>
<name>A0A2W5CTV1_9PSED</name>
<dbReference type="SUPFAM" id="SSF53335">
    <property type="entry name" value="S-adenosyl-L-methionine-dependent methyltransferases"/>
    <property type="match status" value="1"/>
</dbReference>
<dbReference type="Pfam" id="PF13578">
    <property type="entry name" value="Methyltransf_24"/>
    <property type="match status" value="1"/>
</dbReference>
<accession>A0A2W5CTV1</accession>
<proteinExistence type="predicted"/>
<organism evidence="1 2">
    <name type="scientific">Pseudomonas kuykendallii</name>
    <dbReference type="NCBI Taxonomy" id="1007099"/>
    <lineage>
        <taxon>Bacteria</taxon>
        <taxon>Pseudomonadati</taxon>
        <taxon>Pseudomonadota</taxon>
        <taxon>Gammaproteobacteria</taxon>
        <taxon>Pseudomonadales</taxon>
        <taxon>Pseudomonadaceae</taxon>
        <taxon>Pseudomonas</taxon>
    </lineage>
</organism>
<evidence type="ECO:0000313" key="1">
    <source>
        <dbReference type="EMBL" id="PZP22701.1"/>
    </source>
</evidence>
<comment type="caution">
    <text evidence="1">The sequence shown here is derived from an EMBL/GenBank/DDBJ whole genome shotgun (WGS) entry which is preliminary data.</text>
</comment>
<dbReference type="RefSeq" id="WP_273233181.1">
    <property type="nucleotide sequence ID" value="NZ_QFOH01000017.1"/>
</dbReference>
<reference evidence="1 2" key="1">
    <citation type="submission" date="2017-08" db="EMBL/GenBank/DDBJ databases">
        <title>Infants hospitalized years apart are colonized by the same room-sourced microbial strains.</title>
        <authorList>
            <person name="Brooks B."/>
            <person name="Olm M.R."/>
            <person name="Firek B.A."/>
            <person name="Baker R."/>
            <person name="Thomas B.C."/>
            <person name="Morowitz M.J."/>
            <person name="Banfield J.F."/>
        </authorList>
    </citation>
    <scope>NUCLEOTIDE SEQUENCE [LARGE SCALE GENOMIC DNA]</scope>
    <source>
        <strain evidence="1">S2_009_000_R2_77</strain>
    </source>
</reference>
<gene>
    <name evidence="1" type="ORF">DI599_14460</name>
</gene>
<dbReference type="InterPro" id="IPR029063">
    <property type="entry name" value="SAM-dependent_MTases_sf"/>
</dbReference>
<evidence type="ECO:0000313" key="2">
    <source>
        <dbReference type="Proteomes" id="UP000249198"/>
    </source>
</evidence>
<dbReference type="Gene3D" id="3.40.50.150">
    <property type="entry name" value="Vaccinia Virus protein VP39"/>
    <property type="match status" value="1"/>
</dbReference>
<dbReference type="AlphaFoldDB" id="A0A2W5CTV1"/>
<dbReference type="Proteomes" id="UP000249198">
    <property type="component" value="Unassembled WGS sequence"/>
</dbReference>
<protein>
    <recommendedName>
        <fullName evidence="3">Class I SAM-dependent methyltransferase</fullName>
    </recommendedName>
</protein>
<evidence type="ECO:0008006" key="3">
    <source>
        <dbReference type="Google" id="ProtNLM"/>
    </source>
</evidence>